<dbReference type="GeneID" id="16187288"/>
<proteinExistence type="predicted"/>
<dbReference type="KEGG" id="vg:16187288"/>
<name>R4IBV7_9CAUD</name>
<evidence type="ECO:0000313" key="1">
    <source>
        <dbReference type="EMBL" id="AFN39983.1"/>
    </source>
</evidence>
<sequence length="60" mass="6857">MTLREALEKHTRHIMFCGMCECGEAKYDLIVDGDLVYPPVHEATIREVNPELLEGVCHEN</sequence>
<dbReference type="OrthoDB" id="23875at10239"/>
<evidence type="ECO:0000313" key="2">
    <source>
        <dbReference type="Proteomes" id="UP000201600"/>
    </source>
</evidence>
<dbReference type="EMBL" id="JX120799">
    <property type="protein sequence ID" value="AFN39983.1"/>
    <property type="molecule type" value="Genomic_DNA"/>
</dbReference>
<dbReference type="RefSeq" id="YP_008126741.1">
    <property type="nucleotide sequence ID" value="NC_021539.2"/>
</dbReference>
<organism evidence="1 2">
    <name type="scientific">Listeria phage LP-030-2</name>
    <dbReference type="NCBI Taxonomy" id="1173743"/>
    <lineage>
        <taxon>Viruses</taxon>
        <taxon>Duplodnaviria</taxon>
        <taxon>Heunggongvirae</taxon>
        <taxon>Uroviricota</taxon>
        <taxon>Caudoviricetes</taxon>
        <taxon>Psavirus</taxon>
        <taxon>Psavirus LP302</taxon>
    </lineage>
</organism>
<gene>
    <name evidence="1" type="ORF">LP030nr2_045</name>
</gene>
<keyword evidence="2" id="KW-1185">Reference proteome</keyword>
<reference evidence="1 2" key="1">
    <citation type="journal article" date="2014" name="Appl. Environ. Microbiol.">
        <title>Comparative genomic and morphological analysis of Listeria phages isolated from farm environments.</title>
        <authorList>
            <person name="Denes T."/>
            <person name="Vongkamjan K."/>
            <person name="Ackermann H.W."/>
            <person name="Moreno Switt A.I."/>
            <person name="Wiedmann M."/>
            <person name="den Bakker H.C."/>
        </authorList>
    </citation>
    <scope>NUCLEOTIDE SEQUENCE [LARGE SCALE GENOMIC DNA]</scope>
</reference>
<protein>
    <submittedName>
        <fullName evidence="1">Uncharacterized protein</fullName>
    </submittedName>
</protein>
<accession>R4IBV7</accession>
<dbReference type="Proteomes" id="UP000201600">
    <property type="component" value="Segment"/>
</dbReference>